<evidence type="ECO:0000256" key="3">
    <source>
        <dbReference type="ARBA" id="ARBA00022692"/>
    </source>
</evidence>
<proteinExistence type="inferred from homology"/>
<reference evidence="9 10" key="1">
    <citation type="submission" date="2017-09" db="EMBL/GenBank/DDBJ databases">
        <title>Genome sequencing of Besnoitia besnoiti strain Bb-Ger1.</title>
        <authorList>
            <person name="Schares G."/>
            <person name="Venepally P."/>
            <person name="Lorenzi H.A."/>
        </authorList>
    </citation>
    <scope>NUCLEOTIDE SEQUENCE [LARGE SCALE GENOMIC DNA]</scope>
    <source>
        <strain evidence="9 10">Bb-Ger1</strain>
    </source>
</reference>
<evidence type="ECO:0000313" key="10">
    <source>
        <dbReference type="Proteomes" id="UP000224006"/>
    </source>
</evidence>
<dbReference type="AlphaFoldDB" id="A0A2A9MN90"/>
<dbReference type="OrthoDB" id="440385at2759"/>
<dbReference type="Proteomes" id="UP000224006">
    <property type="component" value="Chromosome II"/>
</dbReference>
<feature type="compositionally biased region" description="Polar residues" evidence="6">
    <location>
        <begin position="50"/>
        <end position="60"/>
    </location>
</feature>
<feature type="transmembrane region" description="Helical" evidence="7">
    <location>
        <begin position="524"/>
        <end position="541"/>
    </location>
</feature>
<dbReference type="GeneID" id="40308569"/>
<evidence type="ECO:0000256" key="1">
    <source>
        <dbReference type="ARBA" id="ARBA00004141"/>
    </source>
</evidence>
<feature type="transmembrane region" description="Helical" evidence="7">
    <location>
        <begin position="465"/>
        <end position="485"/>
    </location>
</feature>
<evidence type="ECO:0000313" key="9">
    <source>
        <dbReference type="EMBL" id="PFH37130.1"/>
    </source>
</evidence>
<dbReference type="VEuPathDB" id="ToxoDB:BESB_035880"/>
<dbReference type="GO" id="GO:0048280">
    <property type="term" value="P:vesicle fusion with Golgi apparatus"/>
    <property type="evidence" value="ECO:0007669"/>
    <property type="project" value="TreeGrafter"/>
</dbReference>
<comment type="caution">
    <text evidence="9">The sequence shown here is derived from an EMBL/GenBank/DDBJ whole genome shotgun (WGS) entry which is preliminary data.</text>
</comment>
<keyword evidence="10" id="KW-1185">Reference proteome</keyword>
<feature type="transmembrane region" description="Helical" evidence="7">
    <location>
        <begin position="491"/>
        <end position="512"/>
    </location>
</feature>
<keyword evidence="4 7" id="KW-1133">Transmembrane helix</keyword>
<comment type="subcellular location">
    <subcellularLocation>
        <location evidence="1">Membrane</location>
        <topology evidence="1">Multi-pass membrane protein</topology>
    </subcellularLocation>
</comment>
<dbReference type="RefSeq" id="XP_029221139.1">
    <property type="nucleotide sequence ID" value="XM_029362174.1"/>
</dbReference>
<feature type="transmembrane region" description="Helical" evidence="7">
    <location>
        <begin position="433"/>
        <end position="453"/>
    </location>
</feature>
<feature type="compositionally biased region" description="Low complexity" evidence="6">
    <location>
        <begin position="61"/>
        <end position="86"/>
    </location>
</feature>
<evidence type="ECO:0000256" key="7">
    <source>
        <dbReference type="SAM" id="Phobius"/>
    </source>
</evidence>
<dbReference type="EMBL" id="NWUJ01000002">
    <property type="protein sequence ID" value="PFH37130.1"/>
    <property type="molecule type" value="Genomic_DNA"/>
</dbReference>
<feature type="region of interest" description="Disordered" evidence="6">
    <location>
        <begin position="166"/>
        <end position="217"/>
    </location>
</feature>
<dbReference type="GO" id="GO:0016020">
    <property type="term" value="C:membrane"/>
    <property type="evidence" value="ECO:0007669"/>
    <property type="project" value="UniProtKB-SubCell"/>
</dbReference>
<dbReference type="PANTHER" id="PTHR21236:SF2">
    <property type="entry name" value="PROTEIN YIPF"/>
    <property type="match status" value="1"/>
</dbReference>
<dbReference type="KEGG" id="bbes:BESB_035880"/>
<evidence type="ECO:0000256" key="2">
    <source>
        <dbReference type="ARBA" id="ARBA00010596"/>
    </source>
</evidence>
<keyword evidence="5 7" id="KW-0472">Membrane</keyword>
<evidence type="ECO:0000256" key="5">
    <source>
        <dbReference type="ARBA" id="ARBA00023136"/>
    </source>
</evidence>
<protein>
    <recommendedName>
        <fullName evidence="8">Yip1 domain-containing protein</fullName>
    </recommendedName>
</protein>
<feature type="compositionally biased region" description="Low complexity" evidence="6">
    <location>
        <begin position="27"/>
        <end position="38"/>
    </location>
</feature>
<dbReference type="InterPro" id="IPR045231">
    <property type="entry name" value="Yip1/4-like"/>
</dbReference>
<feature type="domain" description="Yip1" evidence="8">
    <location>
        <begin position="403"/>
        <end position="541"/>
    </location>
</feature>
<feature type="transmembrane region" description="Helical" evidence="7">
    <location>
        <begin position="404"/>
        <end position="427"/>
    </location>
</feature>
<gene>
    <name evidence="9" type="ORF">BESB_035880</name>
</gene>
<evidence type="ECO:0000256" key="6">
    <source>
        <dbReference type="SAM" id="MobiDB-lite"/>
    </source>
</evidence>
<dbReference type="GO" id="GO:0005802">
    <property type="term" value="C:trans-Golgi network"/>
    <property type="evidence" value="ECO:0007669"/>
    <property type="project" value="TreeGrafter"/>
</dbReference>
<dbReference type="InterPro" id="IPR006977">
    <property type="entry name" value="Yip1_dom"/>
</dbReference>
<dbReference type="GO" id="GO:0006888">
    <property type="term" value="P:endoplasmic reticulum to Golgi vesicle-mediated transport"/>
    <property type="evidence" value="ECO:0007669"/>
    <property type="project" value="InterPro"/>
</dbReference>
<evidence type="ECO:0000259" key="8">
    <source>
        <dbReference type="Pfam" id="PF04893"/>
    </source>
</evidence>
<sequence>MASSSWNAGQGAYLSSRRLSGSSACEAPQAPHAPADPQVDSKARLHQSAAFLTSQQPNGVAQSGGRRAFASSAYSAHAAPQQAHSAAGGGGAAAQALSAAFPTQPPPRETAASGSGETQEDWRQPPAHHLQAQTPAGQRASSYASRPAASYYSSFSAAAYPAATGYGTAGEEASREGGEPPKAKSLKEHQEFLLKQQLEADRAEPQPDRRGGGGAAEGAALAANVWTDKKTDGVGLSFYSAPGQTYPGRAPAGAPQGFSSEPFASALAPHAAAHAVAGTAGSRPTPFYPQQPYPAFGVPSGGAAAAPSFSSLGLSGSMRAAGEEDAAGGAPKGFFSRLFSFGAGAARDEARSGAADAQSAKGRGDEDDAIEDEPPLLEELGIHPEEVLQRVKSVLFFYKLEHDLLVHSDMCGPLVVAITLAFLLLMLGKASFGHIYGLSIVGSLCTYVLLNLMSPREGIDLYSTISILGYGLLPVLLIALASLFVALKSSFFGLLFSLFCVLWCTATASRFFEAALQMHDQRYLVAYPISLFYASFVVIAVL</sequence>
<comment type="similarity">
    <text evidence="2">Belongs to the YIP1 family.</text>
</comment>
<organism evidence="9 10">
    <name type="scientific">Besnoitia besnoiti</name>
    <name type="common">Apicomplexan protozoan</name>
    <dbReference type="NCBI Taxonomy" id="94643"/>
    <lineage>
        <taxon>Eukaryota</taxon>
        <taxon>Sar</taxon>
        <taxon>Alveolata</taxon>
        <taxon>Apicomplexa</taxon>
        <taxon>Conoidasida</taxon>
        <taxon>Coccidia</taxon>
        <taxon>Eucoccidiorida</taxon>
        <taxon>Eimeriorina</taxon>
        <taxon>Sarcocystidae</taxon>
        <taxon>Besnoitia</taxon>
    </lineage>
</organism>
<dbReference type="PANTHER" id="PTHR21236">
    <property type="entry name" value="GOLGI MEMBRANE PROTEIN YIP1"/>
    <property type="match status" value="1"/>
</dbReference>
<name>A0A2A9MN90_BESBE</name>
<feature type="compositionally biased region" description="Basic and acidic residues" evidence="6">
    <location>
        <begin position="172"/>
        <end position="211"/>
    </location>
</feature>
<feature type="region of interest" description="Disordered" evidence="6">
    <location>
        <begin position="17"/>
        <end position="144"/>
    </location>
</feature>
<evidence type="ECO:0000256" key="4">
    <source>
        <dbReference type="ARBA" id="ARBA00022989"/>
    </source>
</evidence>
<accession>A0A2A9MN90</accession>
<keyword evidence="3 7" id="KW-0812">Transmembrane</keyword>
<dbReference type="STRING" id="94643.A0A2A9MN90"/>
<dbReference type="Pfam" id="PF04893">
    <property type="entry name" value="Yip1"/>
    <property type="match status" value="1"/>
</dbReference>